<reference evidence="2" key="1">
    <citation type="journal article" date="2010" name="Genome Res.">
        <title>Population genomic sequencing of Coccidioides fungi reveals recent hybridization and transposon control.</title>
        <authorList>
            <person name="Neafsey D.E."/>
            <person name="Barker B.M."/>
            <person name="Sharpton T.J."/>
            <person name="Stajich J.E."/>
            <person name="Park D.J."/>
            <person name="Whiston E."/>
            <person name="Hung C.-Y."/>
            <person name="McMahan C."/>
            <person name="White J."/>
            <person name="Sykes S."/>
            <person name="Heiman D."/>
            <person name="Young S."/>
            <person name="Zeng Q."/>
            <person name="Abouelleil A."/>
            <person name="Aftuck L."/>
            <person name="Bessette D."/>
            <person name="Brown A."/>
            <person name="FitzGerald M."/>
            <person name="Lui A."/>
            <person name="Macdonald J.P."/>
            <person name="Priest M."/>
            <person name="Orbach M.J."/>
            <person name="Galgiani J.N."/>
            <person name="Kirkland T.N."/>
            <person name="Cole G.T."/>
            <person name="Birren B.W."/>
            <person name="Henn M.R."/>
            <person name="Taylor J.W."/>
            <person name="Rounsley S.D."/>
        </authorList>
    </citation>
    <scope>NUCLEOTIDE SEQUENCE [LARGE SCALE GENOMIC DNA]</scope>
    <source>
        <strain evidence="2">RMSCC 2394</strain>
    </source>
</reference>
<dbReference type="Proteomes" id="UP000054565">
    <property type="component" value="Unassembled WGS sequence"/>
</dbReference>
<evidence type="ECO:0000313" key="2">
    <source>
        <dbReference type="Proteomes" id="UP000054565"/>
    </source>
</evidence>
<organism evidence="1 2">
    <name type="scientific">Coccidioides immitis RMSCC 2394</name>
    <dbReference type="NCBI Taxonomy" id="404692"/>
    <lineage>
        <taxon>Eukaryota</taxon>
        <taxon>Fungi</taxon>
        <taxon>Dikarya</taxon>
        <taxon>Ascomycota</taxon>
        <taxon>Pezizomycotina</taxon>
        <taxon>Eurotiomycetes</taxon>
        <taxon>Eurotiomycetidae</taxon>
        <taxon>Onygenales</taxon>
        <taxon>Onygenaceae</taxon>
        <taxon>Coccidioides</taxon>
    </lineage>
</organism>
<dbReference type="AlphaFoldDB" id="A0A0J6YAK6"/>
<gene>
    <name evidence="1" type="ORF">CIRG_03510</name>
</gene>
<proteinExistence type="predicted"/>
<accession>A0A0J6YAK6</accession>
<sequence>MDYNRSTHQTSLVLINVRRRRRHDMHCLRLSGKQLVPLGWVEVVSACAPGVGNAVFLETPMQDLLKGNTDLDMLNTEDVHDTIPPKSAMLEHRFAESRFQLAGWTNTRQIPLDGLAADDS</sequence>
<evidence type="ECO:0000313" key="1">
    <source>
        <dbReference type="EMBL" id="KMP03818.1"/>
    </source>
</evidence>
<dbReference type="EMBL" id="DS028094">
    <property type="protein sequence ID" value="KMP03818.1"/>
    <property type="molecule type" value="Genomic_DNA"/>
</dbReference>
<name>A0A0J6YAK6_COCIT</name>
<protein>
    <submittedName>
        <fullName evidence="1">Uncharacterized protein</fullName>
    </submittedName>
</protein>